<feature type="compositionally biased region" description="Basic and acidic residues" evidence="1">
    <location>
        <begin position="95"/>
        <end position="105"/>
    </location>
</feature>
<comment type="caution">
    <text evidence="2">The sequence shown here is derived from an EMBL/GenBank/DDBJ whole genome shotgun (WGS) entry which is preliminary data.</text>
</comment>
<dbReference type="EMBL" id="VIWP01000009">
    <property type="protein sequence ID" value="TWF48099.1"/>
    <property type="molecule type" value="Genomic_DNA"/>
</dbReference>
<keyword evidence="3" id="KW-1185">Reference proteome</keyword>
<dbReference type="AlphaFoldDB" id="A0A561QCJ4"/>
<dbReference type="RefSeq" id="WP_246690922.1">
    <property type="nucleotide sequence ID" value="NZ_VIWP01000009.1"/>
</dbReference>
<protein>
    <submittedName>
        <fullName evidence="2">Uncharacterized protein</fullName>
    </submittedName>
</protein>
<dbReference type="Proteomes" id="UP000320653">
    <property type="component" value="Unassembled WGS sequence"/>
</dbReference>
<evidence type="ECO:0000313" key="3">
    <source>
        <dbReference type="Proteomes" id="UP000320653"/>
    </source>
</evidence>
<name>A0A561QCJ4_9HYPH</name>
<reference evidence="2 3" key="1">
    <citation type="submission" date="2019-06" db="EMBL/GenBank/DDBJ databases">
        <title>Sorghum-associated microbial communities from plants grown in Nebraska, USA.</title>
        <authorList>
            <person name="Schachtman D."/>
        </authorList>
    </citation>
    <scope>NUCLEOTIDE SEQUENCE [LARGE SCALE GENOMIC DNA]</scope>
    <source>
        <strain evidence="2 3">1225</strain>
    </source>
</reference>
<gene>
    <name evidence="2" type="ORF">FHW37_109162</name>
</gene>
<accession>A0A561QCJ4</accession>
<sequence>MGSTFAPVRYRTIGRDAVILMGGGKGCRPVQVTQDALTDIQSPPRCDTDRLSQYLEVFAQIAEKKIEAGEFAFDGRIWITGNDVRAWRCNRLETDPIDQDAERRPGLSGKFQPTLG</sequence>
<organism evidence="2 3">
    <name type="scientific">Neorhizobium alkalisoli</name>
    <dbReference type="NCBI Taxonomy" id="528178"/>
    <lineage>
        <taxon>Bacteria</taxon>
        <taxon>Pseudomonadati</taxon>
        <taxon>Pseudomonadota</taxon>
        <taxon>Alphaproteobacteria</taxon>
        <taxon>Hyphomicrobiales</taxon>
        <taxon>Rhizobiaceae</taxon>
        <taxon>Rhizobium/Agrobacterium group</taxon>
        <taxon>Neorhizobium</taxon>
    </lineage>
</organism>
<evidence type="ECO:0000256" key="1">
    <source>
        <dbReference type="SAM" id="MobiDB-lite"/>
    </source>
</evidence>
<feature type="region of interest" description="Disordered" evidence="1">
    <location>
        <begin position="95"/>
        <end position="116"/>
    </location>
</feature>
<evidence type="ECO:0000313" key="2">
    <source>
        <dbReference type="EMBL" id="TWF48099.1"/>
    </source>
</evidence>
<proteinExistence type="predicted"/>